<feature type="region of interest" description="Disordered" evidence="1">
    <location>
        <begin position="1"/>
        <end position="39"/>
    </location>
</feature>
<feature type="compositionally biased region" description="Low complexity" evidence="1">
    <location>
        <begin position="10"/>
        <end position="25"/>
    </location>
</feature>
<dbReference type="Pfam" id="PF11832">
    <property type="entry name" value="DUF3352"/>
    <property type="match status" value="1"/>
</dbReference>
<name>A0A4Q2S592_9ACTN</name>
<keyword evidence="2" id="KW-0472">Membrane</keyword>
<sequence length="594" mass="61811">MSTTPGGPNGPEFSPESSGPGSTPEYLDSSGPAMAAPGNDNKKRLVALGALVVGGAVVAGGAWAATSFFSTGAQPAEALPASTIAYASVDLDPAGGQKIEAIKTLRKFPAFTDEVNLDTDDDLRERLFEEITKSGECEGLDYADDVKPWLGSRAAMAAVDLGEDQPAAVGVVQVSDAGKAEEGMATLVETCGGSTDGEAGGWVVDGDWMVVAETKDIAQQVVDATDDGTLAADSAFGEWTGEAGDDGFMSFYVAKSAAKYLEDAAGMGNMLGVPLGDPLAMTDEPEALGFDEECFADATTSEEMDACFETSTEESPADDSASGTGSEEIPPELQQMINDFDGAAATVRFDDGSVEVEYAMSNYQKDLTKFLTSEEGVDMVSDLPEDTIAAFGFSLGDGWAQGLLDYVKTLAPDEAATIDDQLAQFETETGLSFPEDVETLLGEGVTVSVGSGIDPDAIANGGPEEIPVGIKIKGDAGDIQAVLDKISAIAGPEAEQYLQVTEGDGYAVLAFNDDYRGTLESDSGLGGSDVYSKVIDGDAQTVLFVNFDADDDWLVRLTQDEPELSKNLEPLSSFGVSGWVDGDVVHGMLKLTTD</sequence>
<dbReference type="OrthoDB" id="5241887at2"/>
<reference evidence="3 4" key="1">
    <citation type="submission" date="2019-01" db="EMBL/GenBank/DDBJ databases">
        <title>Novel species of Nocardioides.</title>
        <authorList>
            <person name="Liu Q."/>
            <person name="Xin Y.-H."/>
        </authorList>
    </citation>
    <scope>NUCLEOTIDE SEQUENCE [LARGE SCALE GENOMIC DNA]</scope>
    <source>
        <strain evidence="3 4">CGMCC 4.6882</strain>
    </source>
</reference>
<evidence type="ECO:0000256" key="1">
    <source>
        <dbReference type="SAM" id="MobiDB-lite"/>
    </source>
</evidence>
<feature type="compositionally biased region" description="Acidic residues" evidence="1">
    <location>
        <begin position="308"/>
        <end position="317"/>
    </location>
</feature>
<protein>
    <submittedName>
        <fullName evidence="3">DUF3352 domain-containing protein</fullName>
    </submittedName>
</protein>
<feature type="region of interest" description="Disordered" evidence="1">
    <location>
        <begin position="308"/>
        <end position="329"/>
    </location>
</feature>
<gene>
    <name evidence="3" type="ORF">EUA93_15310</name>
</gene>
<keyword evidence="2" id="KW-1133">Transmembrane helix</keyword>
<comment type="caution">
    <text evidence="3">The sequence shown here is derived from an EMBL/GenBank/DDBJ whole genome shotgun (WGS) entry which is preliminary data.</text>
</comment>
<dbReference type="RefSeq" id="WP_129400915.1">
    <property type="nucleotide sequence ID" value="NZ_SDWT01000001.1"/>
</dbReference>
<evidence type="ECO:0000256" key="2">
    <source>
        <dbReference type="SAM" id="Phobius"/>
    </source>
</evidence>
<accession>A0A4Q2S592</accession>
<proteinExistence type="predicted"/>
<evidence type="ECO:0000313" key="3">
    <source>
        <dbReference type="EMBL" id="RYB95585.1"/>
    </source>
</evidence>
<evidence type="ECO:0000313" key="4">
    <source>
        <dbReference type="Proteomes" id="UP000294071"/>
    </source>
</evidence>
<dbReference type="InterPro" id="IPR021787">
    <property type="entry name" value="DUF3352"/>
</dbReference>
<keyword evidence="4" id="KW-1185">Reference proteome</keyword>
<dbReference type="AlphaFoldDB" id="A0A4Q2S592"/>
<feature type="transmembrane region" description="Helical" evidence="2">
    <location>
        <begin position="45"/>
        <end position="65"/>
    </location>
</feature>
<dbReference type="EMBL" id="SDWT01000001">
    <property type="protein sequence ID" value="RYB95585.1"/>
    <property type="molecule type" value="Genomic_DNA"/>
</dbReference>
<dbReference type="Proteomes" id="UP000294071">
    <property type="component" value="Unassembled WGS sequence"/>
</dbReference>
<organism evidence="3 4">
    <name type="scientific">Nocardioides oleivorans</name>
    <dbReference type="NCBI Taxonomy" id="273676"/>
    <lineage>
        <taxon>Bacteria</taxon>
        <taxon>Bacillati</taxon>
        <taxon>Actinomycetota</taxon>
        <taxon>Actinomycetes</taxon>
        <taxon>Propionibacteriales</taxon>
        <taxon>Nocardioidaceae</taxon>
        <taxon>Nocardioides</taxon>
    </lineage>
</organism>
<keyword evidence="2" id="KW-0812">Transmembrane</keyword>